<feature type="transmembrane region" description="Helical" evidence="1">
    <location>
        <begin position="15"/>
        <end position="42"/>
    </location>
</feature>
<dbReference type="AlphaFoldDB" id="D7B3A0"/>
<dbReference type="KEGG" id="nda:Ndas_1396"/>
<name>D7B3A0_NOCDD</name>
<reference evidence="2 3" key="1">
    <citation type="journal article" date="2010" name="Stand. Genomic Sci.">
        <title>Complete genome sequence of Nocardiopsis dassonvillei type strain (IMRU 509).</title>
        <authorList>
            <person name="Sun H."/>
            <person name="Lapidus A."/>
            <person name="Nolan M."/>
            <person name="Lucas S."/>
            <person name="Del Rio T.G."/>
            <person name="Tice H."/>
            <person name="Cheng J.F."/>
            <person name="Tapia R."/>
            <person name="Han C."/>
            <person name="Goodwin L."/>
            <person name="Pitluck S."/>
            <person name="Pagani I."/>
            <person name="Ivanova N."/>
            <person name="Mavromatis K."/>
            <person name="Mikhailova N."/>
            <person name="Pati A."/>
            <person name="Chen A."/>
            <person name="Palaniappan K."/>
            <person name="Land M."/>
            <person name="Hauser L."/>
            <person name="Chang Y.J."/>
            <person name="Jeffries C.D."/>
            <person name="Djao O.D."/>
            <person name="Rohde M."/>
            <person name="Sikorski J."/>
            <person name="Goker M."/>
            <person name="Woyke T."/>
            <person name="Bristow J."/>
            <person name="Eisen J.A."/>
            <person name="Markowitz V."/>
            <person name="Hugenholtz P."/>
            <person name="Kyrpides N.C."/>
            <person name="Klenk H.P."/>
        </authorList>
    </citation>
    <scope>NUCLEOTIDE SEQUENCE [LARGE SCALE GENOMIC DNA]</scope>
    <source>
        <strain evidence="3">ATCC 23218 / DSM 43111 / CIP 107115 / JCM 7437 / KCTC 9190 / NBRC 14626 / NCTC 10488 / NRRL B-5397 / IMRU 509</strain>
    </source>
</reference>
<dbReference type="Proteomes" id="UP000002219">
    <property type="component" value="Chromosome 1"/>
</dbReference>
<keyword evidence="1" id="KW-0812">Transmembrane</keyword>
<sequence length="65" mass="6994">MGTRRTCGYDERMSITVLLSALALVAVLGVFAAIFVGGAVYVGRMRRNGTEAVLAGARRHRELRG</sequence>
<proteinExistence type="predicted"/>
<organism evidence="2 3">
    <name type="scientific">Nocardiopsis dassonvillei (strain ATCC 23218 / DSM 43111 / CIP 107115 / JCM 7437 / KCTC 9190 / NBRC 14626 / NCTC 10488 / NRRL B-5397 / IMRU 509)</name>
    <name type="common">Actinomadura dassonvillei</name>
    <dbReference type="NCBI Taxonomy" id="446468"/>
    <lineage>
        <taxon>Bacteria</taxon>
        <taxon>Bacillati</taxon>
        <taxon>Actinomycetota</taxon>
        <taxon>Actinomycetes</taxon>
        <taxon>Streptosporangiales</taxon>
        <taxon>Nocardiopsidaceae</taxon>
        <taxon>Nocardiopsis</taxon>
    </lineage>
</organism>
<protein>
    <submittedName>
        <fullName evidence="2">Uncharacterized protein</fullName>
    </submittedName>
</protein>
<evidence type="ECO:0000313" key="2">
    <source>
        <dbReference type="EMBL" id="ADH66828.1"/>
    </source>
</evidence>
<keyword evidence="1" id="KW-0472">Membrane</keyword>
<evidence type="ECO:0000256" key="1">
    <source>
        <dbReference type="SAM" id="Phobius"/>
    </source>
</evidence>
<dbReference type="HOGENOM" id="CLU_2845418_0_0_11"/>
<keyword evidence="3" id="KW-1185">Reference proteome</keyword>
<keyword evidence="1" id="KW-1133">Transmembrane helix</keyword>
<evidence type="ECO:0000313" key="3">
    <source>
        <dbReference type="Proteomes" id="UP000002219"/>
    </source>
</evidence>
<accession>D7B3A0</accession>
<dbReference type="EMBL" id="CP002040">
    <property type="protein sequence ID" value="ADH66828.1"/>
    <property type="molecule type" value="Genomic_DNA"/>
</dbReference>
<gene>
    <name evidence="2" type="ordered locus">Ndas_1396</name>
</gene>